<reference evidence="2" key="1">
    <citation type="journal article" date="2020" name="Stud. Mycol.">
        <title>101 Dothideomycetes genomes: a test case for predicting lifestyles and emergence of pathogens.</title>
        <authorList>
            <person name="Haridas S."/>
            <person name="Albert R."/>
            <person name="Binder M."/>
            <person name="Bloem J."/>
            <person name="Labutti K."/>
            <person name="Salamov A."/>
            <person name="Andreopoulos B."/>
            <person name="Baker S."/>
            <person name="Barry K."/>
            <person name="Bills G."/>
            <person name="Bluhm B."/>
            <person name="Cannon C."/>
            <person name="Castanera R."/>
            <person name="Culley D."/>
            <person name="Daum C."/>
            <person name="Ezra D."/>
            <person name="Gonzalez J."/>
            <person name="Henrissat B."/>
            <person name="Kuo A."/>
            <person name="Liang C."/>
            <person name="Lipzen A."/>
            <person name="Lutzoni F."/>
            <person name="Magnuson J."/>
            <person name="Mondo S."/>
            <person name="Nolan M."/>
            <person name="Ohm R."/>
            <person name="Pangilinan J."/>
            <person name="Park H.-J."/>
            <person name="Ramirez L."/>
            <person name="Alfaro M."/>
            <person name="Sun H."/>
            <person name="Tritt A."/>
            <person name="Yoshinaga Y."/>
            <person name="Zwiers L.-H."/>
            <person name="Turgeon B."/>
            <person name="Goodwin S."/>
            <person name="Spatafora J."/>
            <person name="Crous P."/>
            <person name="Grigoriev I."/>
        </authorList>
    </citation>
    <scope>NUCLEOTIDE SEQUENCE</scope>
    <source>
        <strain evidence="2">CBS 122681</strain>
    </source>
</reference>
<evidence type="ECO:0000313" key="3">
    <source>
        <dbReference type="Proteomes" id="UP000799324"/>
    </source>
</evidence>
<evidence type="ECO:0000313" key="2">
    <source>
        <dbReference type="EMBL" id="KAF2651312.1"/>
    </source>
</evidence>
<organism evidence="2 3">
    <name type="scientific">Lophiostoma macrostomum CBS 122681</name>
    <dbReference type="NCBI Taxonomy" id="1314788"/>
    <lineage>
        <taxon>Eukaryota</taxon>
        <taxon>Fungi</taxon>
        <taxon>Dikarya</taxon>
        <taxon>Ascomycota</taxon>
        <taxon>Pezizomycotina</taxon>
        <taxon>Dothideomycetes</taxon>
        <taxon>Pleosporomycetidae</taxon>
        <taxon>Pleosporales</taxon>
        <taxon>Lophiostomataceae</taxon>
        <taxon>Lophiostoma</taxon>
    </lineage>
</organism>
<dbReference type="InterPro" id="IPR010730">
    <property type="entry name" value="HET"/>
</dbReference>
<sequence>MATCRRCAAIEFDDGCIHALGSVQFMINSARAGCAGCQFFLGTADVTDEPELQAILQQCGNGQNGVNLVFLRLDEDHGFENVLEIELRICSIYGVDAALPAVYEEDENEHPQRLIAENPADEDSIDLVRGWFKRCTQHHGRSCALNTNAELPTRLIYVPASDKEPIKLCDTRGQTGQYVTLSYCWGKGKICTSTSLNLSARSKAIPVSELSKTFQDAVDLVRRMGLQWLWIDSLCILQDEDLQDWNRESARMAQVYGNSALTICVDLAGDVNEGIYQVGDEPDCYAFGPDKNRWLQTATEGWSAMTKQALYRRGWALQERLLSVRNIHFLETEMAWECNTAIYLESSPNKAQSPLGFHFGKSIYTKYLHQQLVTPISKASHEDILARISVWNLVVVQEMSVRYFTFESDRLPAVSGLSSALQIPEMGEYFAGVWSYNPFLSMTWCVTGRVGDGGTYYAPSWSWASLSALTPSAHETCVSGKSETEISDWEAWDQQFGPRLIDKKMFYKGSDRRGEVLEGSFITVAGRYRTVYVAERLGEKDQEWYIIRHNEEGVNELGLTVRVDGDTEYSKFDASFIEDWTDLEPMNRGEAKKYICMQIARERKRKEQNPKVLALVLEEVHGNDDTFRRIAILACDEPEADDDGWGTMTLKLV</sequence>
<dbReference type="Proteomes" id="UP000799324">
    <property type="component" value="Unassembled WGS sequence"/>
</dbReference>
<dbReference type="EMBL" id="MU004429">
    <property type="protein sequence ID" value="KAF2651312.1"/>
    <property type="molecule type" value="Genomic_DNA"/>
</dbReference>
<protein>
    <submittedName>
        <fullName evidence="2">HET-domain-containing protein</fullName>
    </submittedName>
</protein>
<evidence type="ECO:0000259" key="1">
    <source>
        <dbReference type="Pfam" id="PF06985"/>
    </source>
</evidence>
<feature type="domain" description="Heterokaryon incompatibility" evidence="1">
    <location>
        <begin position="178"/>
        <end position="319"/>
    </location>
</feature>
<dbReference type="PANTHER" id="PTHR33112:SF16">
    <property type="entry name" value="HETEROKARYON INCOMPATIBILITY DOMAIN-CONTAINING PROTEIN"/>
    <property type="match status" value="1"/>
</dbReference>
<dbReference type="OrthoDB" id="3486565at2759"/>
<dbReference type="PANTHER" id="PTHR33112">
    <property type="entry name" value="DOMAIN PROTEIN, PUTATIVE-RELATED"/>
    <property type="match status" value="1"/>
</dbReference>
<dbReference type="Pfam" id="PF06985">
    <property type="entry name" value="HET"/>
    <property type="match status" value="1"/>
</dbReference>
<keyword evidence="3" id="KW-1185">Reference proteome</keyword>
<gene>
    <name evidence="2" type="ORF">K491DRAFT_781957</name>
</gene>
<proteinExistence type="predicted"/>
<dbReference type="AlphaFoldDB" id="A0A6A6SUR4"/>
<name>A0A6A6SUR4_9PLEO</name>
<accession>A0A6A6SUR4</accession>